<dbReference type="CDD" id="cd03411">
    <property type="entry name" value="Ferrochelatase_N"/>
    <property type="match status" value="1"/>
</dbReference>
<keyword evidence="6 9" id="KW-0456">Lyase</keyword>
<evidence type="ECO:0000256" key="1">
    <source>
        <dbReference type="ARBA" id="ARBA00007718"/>
    </source>
</evidence>
<keyword evidence="4 9" id="KW-0408">Iron</keyword>
<feature type="binding site" evidence="9">
    <location>
        <position position="317"/>
    </location>
    <ligand>
        <name>Fe(2+)</name>
        <dbReference type="ChEBI" id="CHEBI:29033"/>
    </ligand>
</feature>
<evidence type="ECO:0000256" key="3">
    <source>
        <dbReference type="ARBA" id="ARBA00022723"/>
    </source>
</evidence>
<evidence type="ECO:0000256" key="8">
    <source>
        <dbReference type="ARBA" id="ARBA00024536"/>
    </source>
</evidence>
<comment type="catalytic activity">
    <reaction evidence="8">
        <text>Fe-coproporphyrin III + 2 H(+) = coproporphyrin III + Fe(2+)</text>
        <dbReference type="Rhea" id="RHEA:49572"/>
        <dbReference type="ChEBI" id="CHEBI:15378"/>
        <dbReference type="ChEBI" id="CHEBI:29033"/>
        <dbReference type="ChEBI" id="CHEBI:68438"/>
        <dbReference type="ChEBI" id="CHEBI:131725"/>
        <dbReference type="EC" id="4.99.1.9"/>
    </reaction>
    <physiologicalReaction direction="right-to-left" evidence="8">
        <dbReference type="Rhea" id="RHEA:49574"/>
    </physiologicalReaction>
</comment>
<keyword evidence="2 9" id="KW-0963">Cytoplasm</keyword>
<dbReference type="GO" id="GO:0005737">
    <property type="term" value="C:cytoplasm"/>
    <property type="evidence" value="ECO:0007669"/>
    <property type="project" value="UniProtKB-SubCell"/>
</dbReference>
<sequence length="366" mass="41357">MNERVEPATLQTGQAILPQASAGIAGAQGAPLPAEHPPVRWGRVGVLLMNLGTPEGTSYWPMRRYLKEFLSDRRVIEVPRLIWWPLLNLIILTKRPGPKGRDYASVWNNERDEGPLKTITRGQCEKLQAAMGDSVVVDWAMRYGKPEVSLRIQALLDQGCERILLVPLYPQYAAATSATACDQAFKALMQMRWQPTVRVSPPYHDDPVYIEAIARSIREGLAKLDFEPEVILTSFHGVPKSYLLKGDPYHCQCVKTGRLIREALGFSPERMRVTFQSRFGNEEWLKPYTDETVQALARSGVKRLAIVAPGFTADCLETLEELDGENRHYFEENGGEHFAYIPCLNDSDLGMRVIEHIVRRELQGWV</sequence>
<organism evidence="11 12">
    <name type="scientific">Methylobacterium durans</name>
    <dbReference type="NCBI Taxonomy" id="2202825"/>
    <lineage>
        <taxon>Bacteria</taxon>
        <taxon>Pseudomonadati</taxon>
        <taxon>Pseudomonadota</taxon>
        <taxon>Alphaproteobacteria</taxon>
        <taxon>Hyphomicrobiales</taxon>
        <taxon>Methylobacteriaceae</taxon>
        <taxon>Methylobacterium</taxon>
    </lineage>
</organism>
<dbReference type="CDD" id="cd00419">
    <property type="entry name" value="Ferrochelatase_C"/>
    <property type="match status" value="1"/>
</dbReference>
<comment type="subcellular location">
    <subcellularLocation>
        <location evidence="9 10">Cytoplasm</location>
    </subcellularLocation>
</comment>
<dbReference type="EC" id="4.98.1.1" evidence="9 10"/>
<dbReference type="AlphaFoldDB" id="A0A2U8W5Y2"/>
<evidence type="ECO:0000256" key="9">
    <source>
        <dbReference type="HAMAP-Rule" id="MF_00323"/>
    </source>
</evidence>
<dbReference type="OrthoDB" id="9809741at2"/>
<dbReference type="EMBL" id="CP029550">
    <property type="protein sequence ID" value="AWN40930.1"/>
    <property type="molecule type" value="Genomic_DNA"/>
</dbReference>
<keyword evidence="5 9" id="KW-0350">Heme biosynthesis</keyword>
<evidence type="ECO:0000313" key="12">
    <source>
        <dbReference type="Proteomes" id="UP000245926"/>
    </source>
</evidence>
<comment type="similarity">
    <text evidence="1 9 10">Belongs to the ferrochelatase family.</text>
</comment>
<dbReference type="PANTHER" id="PTHR11108:SF1">
    <property type="entry name" value="FERROCHELATASE, MITOCHONDRIAL"/>
    <property type="match status" value="1"/>
</dbReference>
<dbReference type="GO" id="GO:0004325">
    <property type="term" value="F:ferrochelatase activity"/>
    <property type="evidence" value="ECO:0007669"/>
    <property type="project" value="UniProtKB-UniRule"/>
</dbReference>
<gene>
    <name evidence="9" type="primary">hemH</name>
    <name evidence="11" type="ORF">DK389_10845</name>
</gene>
<evidence type="ECO:0000256" key="10">
    <source>
        <dbReference type="RuleBase" id="RU000607"/>
    </source>
</evidence>
<dbReference type="PROSITE" id="PS00534">
    <property type="entry name" value="FERROCHELATASE"/>
    <property type="match status" value="1"/>
</dbReference>
<dbReference type="KEGG" id="mets:DK389_10845"/>
<dbReference type="Gene3D" id="3.40.50.1400">
    <property type="match status" value="2"/>
</dbReference>
<dbReference type="Pfam" id="PF00762">
    <property type="entry name" value="Ferrochelatase"/>
    <property type="match status" value="1"/>
</dbReference>
<evidence type="ECO:0000256" key="7">
    <source>
        <dbReference type="ARBA" id="ARBA00023244"/>
    </source>
</evidence>
<evidence type="ECO:0000256" key="5">
    <source>
        <dbReference type="ARBA" id="ARBA00023133"/>
    </source>
</evidence>
<comment type="catalytic activity">
    <reaction evidence="9 10">
        <text>heme b + 2 H(+) = protoporphyrin IX + Fe(2+)</text>
        <dbReference type="Rhea" id="RHEA:22584"/>
        <dbReference type="ChEBI" id="CHEBI:15378"/>
        <dbReference type="ChEBI" id="CHEBI:29033"/>
        <dbReference type="ChEBI" id="CHEBI:57306"/>
        <dbReference type="ChEBI" id="CHEBI:60344"/>
        <dbReference type="EC" id="4.98.1.1"/>
    </reaction>
</comment>
<dbReference type="GO" id="GO:0046872">
    <property type="term" value="F:metal ion binding"/>
    <property type="evidence" value="ECO:0007669"/>
    <property type="project" value="UniProtKB-KW"/>
</dbReference>
<dbReference type="InterPro" id="IPR019772">
    <property type="entry name" value="Ferrochelatase_AS"/>
</dbReference>
<dbReference type="FunFam" id="3.40.50.1400:FF:000002">
    <property type="entry name" value="Ferrochelatase"/>
    <property type="match status" value="1"/>
</dbReference>
<dbReference type="PANTHER" id="PTHR11108">
    <property type="entry name" value="FERROCHELATASE"/>
    <property type="match status" value="1"/>
</dbReference>
<feature type="binding site" evidence="9">
    <location>
        <position position="236"/>
    </location>
    <ligand>
        <name>Fe(2+)</name>
        <dbReference type="ChEBI" id="CHEBI:29033"/>
    </ligand>
</feature>
<dbReference type="NCBIfam" id="TIGR00109">
    <property type="entry name" value="hemH"/>
    <property type="match status" value="1"/>
</dbReference>
<protein>
    <recommendedName>
        <fullName evidence="9 10">Ferrochelatase</fullName>
        <ecNumber evidence="9 10">4.98.1.1</ecNumber>
    </recommendedName>
    <alternativeName>
        <fullName evidence="9">Heme synthase</fullName>
    </alternativeName>
    <alternativeName>
        <fullName evidence="9">Protoheme ferro-lyase</fullName>
    </alternativeName>
</protein>
<keyword evidence="12" id="KW-1185">Reference proteome</keyword>
<reference evidence="12" key="1">
    <citation type="submission" date="2018-05" db="EMBL/GenBank/DDBJ databases">
        <title>Complete Genome Sequence of Methylobacterium sp. 17SD2-17.</title>
        <authorList>
            <person name="Srinivasan S."/>
        </authorList>
    </citation>
    <scope>NUCLEOTIDE SEQUENCE [LARGE SCALE GENOMIC DNA]</scope>
    <source>
        <strain evidence="12">17SD2-17</strain>
    </source>
</reference>
<comment type="pathway">
    <text evidence="9 10">Porphyrin-containing compound metabolism; protoheme biosynthesis; protoheme from protoporphyrin-IX: step 1/1.</text>
</comment>
<dbReference type="HAMAP" id="MF_00323">
    <property type="entry name" value="Ferrochelatase"/>
    <property type="match status" value="1"/>
</dbReference>
<evidence type="ECO:0000256" key="6">
    <source>
        <dbReference type="ARBA" id="ARBA00023239"/>
    </source>
</evidence>
<evidence type="ECO:0000256" key="2">
    <source>
        <dbReference type="ARBA" id="ARBA00022490"/>
    </source>
</evidence>
<comment type="function">
    <text evidence="9 10">Catalyzes the ferrous insertion into protoporphyrin IX.</text>
</comment>
<dbReference type="InterPro" id="IPR033659">
    <property type="entry name" value="Ferrochelatase_N"/>
</dbReference>
<name>A0A2U8W5Y2_9HYPH</name>
<dbReference type="InterPro" id="IPR001015">
    <property type="entry name" value="Ferrochelatase"/>
</dbReference>
<keyword evidence="7 9" id="KW-0627">Porphyrin biosynthesis</keyword>
<dbReference type="GO" id="GO:0006783">
    <property type="term" value="P:heme biosynthetic process"/>
    <property type="evidence" value="ECO:0007669"/>
    <property type="project" value="UniProtKB-UniRule"/>
</dbReference>
<evidence type="ECO:0000256" key="4">
    <source>
        <dbReference type="ARBA" id="ARBA00023004"/>
    </source>
</evidence>
<proteinExistence type="inferred from homology"/>
<dbReference type="SUPFAM" id="SSF53800">
    <property type="entry name" value="Chelatase"/>
    <property type="match status" value="1"/>
</dbReference>
<evidence type="ECO:0000313" key="11">
    <source>
        <dbReference type="EMBL" id="AWN40930.1"/>
    </source>
</evidence>
<dbReference type="Proteomes" id="UP000245926">
    <property type="component" value="Chromosome"/>
</dbReference>
<keyword evidence="3 9" id="KW-0479">Metal-binding</keyword>
<dbReference type="InterPro" id="IPR033644">
    <property type="entry name" value="Ferrochelatase_C"/>
</dbReference>
<dbReference type="UniPathway" id="UPA00252">
    <property type="reaction ID" value="UER00325"/>
</dbReference>
<accession>A0A2U8W5Y2</accession>
<dbReference type="RefSeq" id="WP_109889502.1">
    <property type="nucleotide sequence ID" value="NZ_CP029550.1"/>
</dbReference>